<evidence type="ECO:0000256" key="3">
    <source>
        <dbReference type="ARBA" id="ARBA00022989"/>
    </source>
</evidence>
<evidence type="ECO:0000256" key="2">
    <source>
        <dbReference type="ARBA" id="ARBA00022692"/>
    </source>
</evidence>
<dbReference type="PANTHER" id="PTHR37422:SF13">
    <property type="entry name" value="LIPOPOLYSACCHARIDE BIOSYNTHESIS PROTEIN PA4999-RELATED"/>
    <property type="match status" value="1"/>
</dbReference>
<evidence type="ECO:0000313" key="7">
    <source>
        <dbReference type="EMBL" id="OGE80464.1"/>
    </source>
</evidence>
<feature type="transmembrane region" description="Helical" evidence="5">
    <location>
        <begin position="272"/>
        <end position="292"/>
    </location>
</feature>
<comment type="subcellular location">
    <subcellularLocation>
        <location evidence="1">Membrane</location>
        <topology evidence="1">Multi-pass membrane protein</topology>
    </subcellularLocation>
</comment>
<protein>
    <recommendedName>
        <fullName evidence="6">O-antigen ligase-related domain-containing protein</fullName>
    </recommendedName>
</protein>
<dbReference type="InterPro" id="IPR007016">
    <property type="entry name" value="O-antigen_ligase-rel_domated"/>
</dbReference>
<keyword evidence="3 5" id="KW-1133">Transmembrane helix</keyword>
<sequence>MFHVKLIEKFRMIAIDRLIFFIFLAFLPIQTRILFNPEIAYIDWYFDYHLAFFLYFTDILFLTCFTAWLIFNRPDWSKLRQNRLFLLILGFLGIALVSLFHVKQLSLGVYQTIKWLEFFLILIYVQLTFRKLQDFNLAAWIIYLSALFQAGLGLIQFHVQHLVGLTWLGEYIAPLGTSGLATIETISGKVIRAYGTMPHPNVLAAFLVLGLIFGLYLLSQKKSLAQHLFVETGLFIILMGIFVTFSRLAWIAAIVACGSFIIYNWFHNRKKAGTIVFVMILVFLTIGIFYGNNFKARATEGRSTSLTDRYFFNDLGLNFIKKYPMLGVGVGNYVNTINDLYQLEPWQHQPAHNIFIFIASELGLLGLGLFIMILLEVFSKLGNVLRNPISFTLVTIGLLFLILGQFDHYLVTIQQGRLMFAVVLGLIAAAPNLHDDQKTD</sequence>
<accession>A0A1F5NSC2</accession>
<feature type="transmembrane region" description="Helical" evidence="5">
    <location>
        <begin position="137"/>
        <end position="159"/>
    </location>
</feature>
<keyword evidence="4 5" id="KW-0472">Membrane</keyword>
<comment type="caution">
    <text evidence="7">The sequence shown here is derived from an EMBL/GenBank/DDBJ whole genome shotgun (WGS) entry which is preliminary data.</text>
</comment>
<evidence type="ECO:0000313" key="8">
    <source>
        <dbReference type="Proteomes" id="UP000176233"/>
    </source>
</evidence>
<name>A0A1F5NSC2_9BACT</name>
<feature type="transmembrane region" description="Helical" evidence="5">
    <location>
        <begin position="12"/>
        <end position="30"/>
    </location>
</feature>
<gene>
    <name evidence="7" type="ORF">A2660_01200</name>
</gene>
<evidence type="ECO:0000256" key="1">
    <source>
        <dbReference type="ARBA" id="ARBA00004141"/>
    </source>
</evidence>
<dbReference type="GO" id="GO:0016020">
    <property type="term" value="C:membrane"/>
    <property type="evidence" value="ECO:0007669"/>
    <property type="project" value="UniProtKB-SubCell"/>
</dbReference>
<dbReference type="PANTHER" id="PTHR37422">
    <property type="entry name" value="TEICHURONIC ACID BIOSYNTHESIS PROTEIN TUAE"/>
    <property type="match status" value="1"/>
</dbReference>
<organism evidence="7 8">
    <name type="scientific">Candidatus Doudnabacteria bacterium RIFCSPHIGHO2_01_FULL_45_18</name>
    <dbReference type="NCBI Taxonomy" id="1817823"/>
    <lineage>
        <taxon>Bacteria</taxon>
        <taxon>Candidatus Doudnaibacteriota</taxon>
    </lineage>
</organism>
<dbReference type="AlphaFoldDB" id="A0A1F5NSC2"/>
<proteinExistence type="predicted"/>
<keyword evidence="2 5" id="KW-0812">Transmembrane</keyword>
<dbReference type="EMBL" id="MFEJ01000011">
    <property type="protein sequence ID" value="OGE80464.1"/>
    <property type="molecule type" value="Genomic_DNA"/>
</dbReference>
<reference evidence="7 8" key="1">
    <citation type="journal article" date="2016" name="Nat. Commun.">
        <title>Thousands of microbial genomes shed light on interconnected biogeochemical processes in an aquifer system.</title>
        <authorList>
            <person name="Anantharaman K."/>
            <person name="Brown C.T."/>
            <person name="Hug L.A."/>
            <person name="Sharon I."/>
            <person name="Castelle C.J."/>
            <person name="Probst A.J."/>
            <person name="Thomas B.C."/>
            <person name="Singh A."/>
            <person name="Wilkins M.J."/>
            <person name="Karaoz U."/>
            <person name="Brodie E.L."/>
            <person name="Williams K.H."/>
            <person name="Hubbard S.S."/>
            <person name="Banfield J.F."/>
        </authorList>
    </citation>
    <scope>NUCLEOTIDE SEQUENCE [LARGE SCALE GENOMIC DNA]</scope>
</reference>
<feature type="transmembrane region" description="Helical" evidence="5">
    <location>
        <begin position="50"/>
        <end position="71"/>
    </location>
</feature>
<evidence type="ECO:0000256" key="5">
    <source>
        <dbReference type="SAM" id="Phobius"/>
    </source>
</evidence>
<feature type="transmembrane region" description="Helical" evidence="5">
    <location>
        <begin position="387"/>
        <end position="406"/>
    </location>
</feature>
<evidence type="ECO:0000256" key="4">
    <source>
        <dbReference type="ARBA" id="ARBA00023136"/>
    </source>
</evidence>
<feature type="transmembrane region" description="Helical" evidence="5">
    <location>
        <begin position="108"/>
        <end position="125"/>
    </location>
</feature>
<feature type="transmembrane region" description="Helical" evidence="5">
    <location>
        <begin position="83"/>
        <end position="102"/>
    </location>
</feature>
<feature type="transmembrane region" description="Helical" evidence="5">
    <location>
        <begin position="418"/>
        <end position="434"/>
    </location>
</feature>
<feature type="transmembrane region" description="Helical" evidence="5">
    <location>
        <begin position="202"/>
        <end position="218"/>
    </location>
</feature>
<dbReference type="InterPro" id="IPR051533">
    <property type="entry name" value="WaaL-like"/>
</dbReference>
<dbReference type="Proteomes" id="UP000176233">
    <property type="component" value="Unassembled WGS sequence"/>
</dbReference>
<feature type="transmembrane region" description="Helical" evidence="5">
    <location>
        <begin position="354"/>
        <end position="375"/>
    </location>
</feature>
<feature type="transmembrane region" description="Helical" evidence="5">
    <location>
        <begin position="248"/>
        <end position="266"/>
    </location>
</feature>
<dbReference type="Pfam" id="PF04932">
    <property type="entry name" value="Wzy_C"/>
    <property type="match status" value="1"/>
</dbReference>
<feature type="transmembrane region" description="Helical" evidence="5">
    <location>
        <begin position="224"/>
        <end position="243"/>
    </location>
</feature>
<feature type="domain" description="O-antigen ligase-related" evidence="6">
    <location>
        <begin position="233"/>
        <end position="371"/>
    </location>
</feature>
<evidence type="ECO:0000259" key="6">
    <source>
        <dbReference type="Pfam" id="PF04932"/>
    </source>
</evidence>